<keyword evidence="1" id="KW-1133">Transmembrane helix</keyword>
<dbReference type="PANTHER" id="PTHR30503">
    <property type="entry name" value="INNER MEMBRANE PROTEIN YEDI"/>
    <property type="match status" value="1"/>
</dbReference>
<evidence type="ECO:0000313" key="2">
    <source>
        <dbReference type="EMBL" id="RLJ64870.1"/>
    </source>
</evidence>
<comment type="caution">
    <text evidence="2">The sequence shown here is derived from an EMBL/GenBank/DDBJ whole genome shotgun (WGS) entry which is preliminary data.</text>
</comment>
<protein>
    <recommendedName>
        <fullName evidence="4">DUF808 domain-containing protein</fullName>
    </recommendedName>
</protein>
<dbReference type="Proteomes" id="UP000268908">
    <property type="component" value="Unassembled WGS sequence"/>
</dbReference>
<name>A0A497XD44_9PROT</name>
<feature type="transmembrane region" description="Helical" evidence="1">
    <location>
        <begin position="178"/>
        <end position="200"/>
    </location>
</feature>
<keyword evidence="1" id="KW-0472">Membrane</keyword>
<proteinExistence type="predicted"/>
<sequence>MAYDVAAILKIVGSSLDDAALAAKRMVATSLDDVGTSAKVATAKSAGVVIDDTAAMPQYAHGLSPERELPVVAKITLLSLLNKAILIPLALALSVWAPWSIPPLLALGGAFLCFEGVEGIIEKFWGGVHESADETNLSPAEAEKARVSNAAKTDFVLSAEIVVISLSTMAAAPLAQKALALVLAGFLMTVGVYGVVAVIVKMDDVGLAFVKRGVATGNGSLQKAGVGIVSMMPAVLTGLAYLGTVAMLAVGGGILGHHVPGIEAIAHAGGAFAGVIELALGTLLGGVAGGVLVAIAHLFKRRH</sequence>
<accession>A0A497XD44</accession>
<reference evidence="2 3" key="1">
    <citation type="submission" date="2018-10" db="EMBL/GenBank/DDBJ databases">
        <title>Genomic Encyclopedia of Type Strains, Phase IV (KMG-IV): sequencing the most valuable type-strain genomes for metagenomic binning, comparative biology and taxonomic classification.</title>
        <authorList>
            <person name="Goeker M."/>
        </authorList>
    </citation>
    <scope>NUCLEOTIDE SEQUENCE [LARGE SCALE GENOMIC DNA]</scope>
    <source>
        <strain evidence="2 3">DSM 26916</strain>
    </source>
</reference>
<evidence type="ECO:0000256" key="1">
    <source>
        <dbReference type="SAM" id="Phobius"/>
    </source>
</evidence>
<gene>
    <name evidence="2" type="ORF">DFR35_1518</name>
</gene>
<dbReference type="AlphaFoldDB" id="A0A497XD44"/>
<dbReference type="InterPro" id="IPR008526">
    <property type="entry name" value="YedI"/>
</dbReference>
<dbReference type="RefSeq" id="WP_121241241.1">
    <property type="nucleotide sequence ID" value="NZ_BHVV01000006.1"/>
</dbReference>
<dbReference type="Pfam" id="PF05661">
    <property type="entry name" value="DUF808"/>
    <property type="match status" value="1"/>
</dbReference>
<evidence type="ECO:0000313" key="3">
    <source>
        <dbReference type="Proteomes" id="UP000268908"/>
    </source>
</evidence>
<feature type="transmembrane region" description="Helical" evidence="1">
    <location>
        <begin position="75"/>
        <end position="97"/>
    </location>
</feature>
<dbReference type="OrthoDB" id="9814178at2"/>
<keyword evidence="1" id="KW-0812">Transmembrane</keyword>
<dbReference type="GO" id="GO:0005886">
    <property type="term" value="C:plasma membrane"/>
    <property type="evidence" value="ECO:0007669"/>
    <property type="project" value="TreeGrafter"/>
</dbReference>
<feature type="transmembrane region" description="Helical" evidence="1">
    <location>
        <begin position="271"/>
        <end position="299"/>
    </location>
</feature>
<organism evidence="2 3">
    <name type="scientific">Sulfurisoma sediminicola</name>
    <dbReference type="NCBI Taxonomy" id="1381557"/>
    <lineage>
        <taxon>Bacteria</taxon>
        <taxon>Pseudomonadati</taxon>
        <taxon>Pseudomonadota</taxon>
        <taxon>Betaproteobacteria</taxon>
        <taxon>Nitrosomonadales</taxon>
        <taxon>Sterolibacteriaceae</taxon>
        <taxon>Sulfurisoma</taxon>
    </lineage>
</organism>
<dbReference type="PIRSF" id="PIRSF016660">
    <property type="entry name" value="YedI"/>
    <property type="match status" value="1"/>
</dbReference>
<evidence type="ECO:0008006" key="4">
    <source>
        <dbReference type="Google" id="ProtNLM"/>
    </source>
</evidence>
<keyword evidence="3" id="KW-1185">Reference proteome</keyword>
<dbReference type="PANTHER" id="PTHR30503:SF3">
    <property type="entry name" value="INNER MEMBRANE PROTEIN YEDI"/>
    <property type="match status" value="1"/>
</dbReference>
<feature type="transmembrane region" description="Helical" evidence="1">
    <location>
        <begin position="239"/>
        <end position="259"/>
    </location>
</feature>
<dbReference type="EMBL" id="RCCI01000005">
    <property type="protein sequence ID" value="RLJ64870.1"/>
    <property type="molecule type" value="Genomic_DNA"/>
</dbReference>